<dbReference type="GO" id="GO:1990837">
    <property type="term" value="F:sequence-specific double-stranded DNA binding"/>
    <property type="evidence" value="ECO:0007669"/>
    <property type="project" value="TreeGrafter"/>
</dbReference>
<dbReference type="EMBL" id="JANBUY010000137">
    <property type="protein sequence ID" value="KAJ2863094.1"/>
    <property type="molecule type" value="Genomic_DNA"/>
</dbReference>
<feature type="region of interest" description="Disordered" evidence="6">
    <location>
        <begin position="157"/>
        <end position="234"/>
    </location>
</feature>
<comment type="caution">
    <text evidence="8">The sequence shown here is derived from an EMBL/GenBank/DDBJ whole genome shotgun (WGS) entry which is preliminary data.</text>
</comment>
<evidence type="ECO:0000259" key="7">
    <source>
        <dbReference type="PROSITE" id="PS50071"/>
    </source>
</evidence>
<proteinExistence type="predicted"/>
<feature type="compositionally biased region" description="Basic residues" evidence="6">
    <location>
        <begin position="478"/>
        <end position="493"/>
    </location>
</feature>
<dbReference type="GO" id="GO:0000981">
    <property type="term" value="F:DNA-binding transcription factor activity, RNA polymerase II-specific"/>
    <property type="evidence" value="ECO:0007669"/>
    <property type="project" value="InterPro"/>
</dbReference>
<dbReference type="SMART" id="SM00389">
    <property type="entry name" value="HOX"/>
    <property type="match status" value="1"/>
</dbReference>
<dbReference type="PANTHER" id="PTHR46255:SF3">
    <property type="entry name" value="HOMEOBOX DOMAIN-CONTAINING PROTEIN"/>
    <property type="match status" value="1"/>
</dbReference>
<feature type="compositionally biased region" description="Low complexity" evidence="6">
    <location>
        <begin position="204"/>
        <end position="219"/>
    </location>
</feature>
<dbReference type="InterPro" id="IPR052631">
    <property type="entry name" value="Paired_homeobox_Bicoid"/>
</dbReference>
<feature type="compositionally biased region" description="Gly residues" evidence="6">
    <location>
        <begin position="192"/>
        <end position="203"/>
    </location>
</feature>
<feature type="compositionally biased region" description="Polar residues" evidence="6">
    <location>
        <begin position="504"/>
        <end position="515"/>
    </location>
</feature>
<feature type="domain" description="Homeobox" evidence="7">
    <location>
        <begin position="230"/>
        <end position="290"/>
    </location>
</feature>
<name>A0A9W8IGE0_9FUNG</name>
<dbReference type="PANTHER" id="PTHR46255">
    <property type="entry name" value="SHORT STATURE HOMEOBOX"/>
    <property type="match status" value="1"/>
</dbReference>
<dbReference type="InterPro" id="IPR001356">
    <property type="entry name" value="HD"/>
</dbReference>
<keyword evidence="9" id="KW-1185">Reference proteome</keyword>
<accession>A0A9W8IGE0</accession>
<dbReference type="Pfam" id="PF00046">
    <property type="entry name" value="Homeodomain"/>
    <property type="match status" value="1"/>
</dbReference>
<comment type="subcellular location">
    <subcellularLocation>
        <location evidence="4 5">Nucleus</location>
    </subcellularLocation>
</comment>
<feature type="compositionally biased region" description="Polar residues" evidence="6">
    <location>
        <begin position="678"/>
        <end position="688"/>
    </location>
</feature>
<feature type="compositionally biased region" description="Polar residues" evidence="6">
    <location>
        <begin position="180"/>
        <end position="190"/>
    </location>
</feature>
<evidence type="ECO:0000256" key="1">
    <source>
        <dbReference type="ARBA" id="ARBA00023125"/>
    </source>
</evidence>
<dbReference type="CDD" id="cd00086">
    <property type="entry name" value="homeodomain"/>
    <property type="match status" value="1"/>
</dbReference>
<dbReference type="InterPro" id="IPR017970">
    <property type="entry name" value="Homeobox_CS"/>
</dbReference>
<evidence type="ECO:0000256" key="5">
    <source>
        <dbReference type="RuleBase" id="RU000682"/>
    </source>
</evidence>
<feature type="region of interest" description="Disordered" evidence="6">
    <location>
        <begin position="423"/>
        <end position="541"/>
    </location>
</feature>
<feature type="compositionally biased region" description="Low complexity" evidence="6">
    <location>
        <begin position="693"/>
        <end position="703"/>
    </location>
</feature>
<evidence type="ECO:0000256" key="3">
    <source>
        <dbReference type="ARBA" id="ARBA00023242"/>
    </source>
</evidence>
<sequence>MYSSVHDQPPPAPLPHSVTSKLVVPASEPTAAQSPALFIPSSPHHHQFYSPSSLASSLPPTRPLSQPHLSLKPSRPASRTPPRRLSRRANLNVPMQRGPYSRETTDISDQELRQILESENISGLPAPYCLAPHYDGQGTLPQNSLWSVPAASPSLAQRAAENALATSHQQQHQHYHQSIGHESNSSQSSPGGHDGGNLGGGVDGALAATAAAAENSAASRTPLPVATGETSRRRTRTTLTPYQLRVLFRVWERTQYPSSDLRFRLATNLMMTPRNVQIWFQNQRQKTKERAEMRRRTHSPSIHSTVLANMGATQISHHHPAHGPSQHSPVHLLEFHTHDGHMGAISMPGRSPPESPFRYTHGPPPAPPAIPPPTSGYAISSSNAPRQTLYYQESAVASGASSLQTTSPVSGVYTMLTPPALYPHSFSQQPPQRQQHIQPRAAPLHSVSYPHPHHLPHHLSLQPPSLPPMQPPSSQPRTPRHPQHHLHHQRHLSQPHALHYTPARTPSSLVPSSSQKHTDQHPYYSPSLHGGDALASEKGSEAGYSQHILPHTPLPSDAAQYLIPSPSTPTFAAEQLAQQQSPSPVMPRRRFPSPPLSSSMHSLSMAPVSGPSGLSSQTLREHPASRRARLVDILNPITSAVASGEASGMKGTPDNRDQQRDTSSQLGPLPSLGVVLANVQSAEDTSSEAPFDAASSTSTSTAAVDKWRPW</sequence>
<dbReference type="InterPro" id="IPR009057">
    <property type="entry name" value="Homeodomain-like_sf"/>
</dbReference>
<feature type="region of interest" description="Disordered" evidence="6">
    <location>
        <begin position="641"/>
        <end position="710"/>
    </location>
</feature>
<protein>
    <recommendedName>
        <fullName evidence="7">Homeobox domain-containing protein</fullName>
    </recommendedName>
</protein>
<evidence type="ECO:0000313" key="8">
    <source>
        <dbReference type="EMBL" id="KAJ2863094.1"/>
    </source>
</evidence>
<feature type="region of interest" description="Disordered" evidence="6">
    <location>
        <begin position="346"/>
        <end position="381"/>
    </location>
</feature>
<dbReference type="Proteomes" id="UP001140074">
    <property type="component" value="Unassembled WGS sequence"/>
</dbReference>
<keyword evidence="3 4" id="KW-0539">Nucleus</keyword>
<feature type="compositionally biased region" description="Low complexity" evidence="6">
    <location>
        <begin position="423"/>
        <end position="450"/>
    </location>
</feature>
<feature type="compositionally biased region" description="Low complexity" evidence="6">
    <location>
        <begin position="596"/>
        <end position="609"/>
    </location>
</feature>
<feature type="DNA-binding region" description="Homeobox" evidence="4">
    <location>
        <begin position="232"/>
        <end position="291"/>
    </location>
</feature>
<dbReference type="PROSITE" id="PS50071">
    <property type="entry name" value="HOMEOBOX_2"/>
    <property type="match status" value="1"/>
</dbReference>
<evidence type="ECO:0000256" key="6">
    <source>
        <dbReference type="SAM" id="MobiDB-lite"/>
    </source>
</evidence>
<dbReference type="AlphaFoldDB" id="A0A9W8IGE0"/>
<feature type="compositionally biased region" description="Pro residues" evidence="6">
    <location>
        <begin position="362"/>
        <end position="374"/>
    </location>
</feature>
<reference evidence="8" key="1">
    <citation type="submission" date="2022-07" db="EMBL/GenBank/DDBJ databases">
        <title>Phylogenomic reconstructions and comparative analyses of Kickxellomycotina fungi.</title>
        <authorList>
            <person name="Reynolds N.K."/>
            <person name="Stajich J.E."/>
            <person name="Barry K."/>
            <person name="Grigoriev I.V."/>
            <person name="Crous P."/>
            <person name="Smith M.E."/>
        </authorList>
    </citation>
    <scope>NUCLEOTIDE SEQUENCE</scope>
    <source>
        <strain evidence="8">RSA 476</strain>
    </source>
</reference>
<dbReference type="Gene3D" id="1.10.10.60">
    <property type="entry name" value="Homeodomain-like"/>
    <property type="match status" value="1"/>
</dbReference>
<feature type="region of interest" description="Disordered" evidence="6">
    <location>
        <begin position="1"/>
        <end position="107"/>
    </location>
</feature>
<feature type="compositionally biased region" description="Pro residues" evidence="6">
    <location>
        <begin position="464"/>
        <end position="474"/>
    </location>
</feature>
<feature type="compositionally biased region" description="Low complexity" evidence="6">
    <location>
        <begin position="50"/>
        <end position="65"/>
    </location>
</feature>
<feature type="region of interest" description="Disordered" evidence="6">
    <location>
        <begin position="579"/>
        <end position="618"/>
    </location>
</feature>
<dbReference type="GO" id="GO:0005634">
    <property type="term" value="C:nucleus"/>
    <property type="evidence" value="ECO:0007669"/>
    <property type="project" value="UniProtKB-SubCell"/>
</dbReference>
<evidence type="ECO:0000256" key="4">
    <source>
        <dbReference type="PROSITE-ProRule" id="PRU00108"/>
    </source>
</evidence>
<evidence type="ECO:0000313" key="9">
    <source>
        <dbReference type="Proteomes" id="UP001140074"/>
    </source>
</evidence>
<keyword evidence="2 4" id="KW-0371">Homeobox</keyword>
<dbReference type="SUPFAM" id="SSF46689">
    <property type="entry name" value="Homeodomain-like"/>
    <property type="match status" value="1"/>
</dbReference>
<dbReference type="PROSITE" id="PS00027">
    <property type="entry name" value="HOMEOBOX_1"/>
    <property type="match status" value="1"/>
</dbReference>
<evidence type="ECO:0000256" key="2">
    <source>
        <dbReference type="ARBA" id="ARBA00023155"/>
    </source>
</evidence>
<gene>
    <name evidence="8" type="ORF">GGH94_003837</name>
</gene>
<organism evidence="8 9">
    <name type="scientific">Coemansia aciculifera</name>
    <dbReference type="NCBI Taxonomy" id="417176"/>
    <lineage>
        <taxon>Eukaryota</taxon>
        <taxon>Fungi</taxon>
        <taxon>Fungi incertae sedis</taxon>
        <taxon>Zoopagomycota</taxon>
        <taxon>Kickxellomycotina</taxon>
        <taxon>Kickxellomycetes</taxon>
        <taxon>Kickxellales</taxon>
        <taxon>Kickxellaceae</taxon>
        <taxon>Coemansia</taxon>
    </lineage>
</organism>
<keyword evidence="1 4" id="KW-0238">DNA-binding</keyword>